<dbReference type="OrthoDB" id="256833at2"/>
<protein>
    <recommendedName>
        <fullName evidence="2">FHA domain-containing protein</fullName>
    </recommendedName>
</protein>
<feature type="compositionally biased region" description="Polar residues" evidence="1">
    <location>
        <begin position="187"/>
        <end position="202"/>
    </location>
</feature>
<dbReference type="EMBL" id="NIZW01000007">
    <property type="protein sequence ID" value="PHQ35369.1"/>
    <property type="molecule type" value="Genomic_DNA"/>
</dbReference>
<accession>A0A2G1W9P1</accession>
<dbReference type="PROSITE" id="PS50006">
    <property type="entry name" value="FHA_DOMAIN"/>
    <property type="match status" value="1"/>
</dbReference>
<dbReference type="Gene3D" id="2.60.200.20">
    <property type="match status" value="1"/>
</dbReference>
<gene>
    <name evidence="3" type="ORF">CEE69_10165</name>
</gene>
<dbReference type="GeneID" id="90608530"/>
<name>A0A2G1W9P1_9BACT</name>
<dbReference type="CDD" id="cd00060">
    <property type="entry name" value="FHA"/>
    <property type="match status" value="1"/>
</dbReference>
<dbReference type="Pfam" id="PF00498">
    <property type="entry name" value="FHA"/>
    <property type="match status" value="1"/>
</dbReference>
<sequence>MKHSQEPQLRIRLSPLAGVPSGVPKSIKVHHLPFCIGRSKDCDLTIRRSTISRSHCVLTLQDGMLHIADLGSRHGTLVDGSRLEVKTAVPLSHNQRIQLDKIVLRVSVRNRLTNEPIVSEALAKSSPLLSELDSLLDEIEQGNLTNEHSETESADKQTKPTPKKQKSPLPIQPSVSESEEDSSDSENNLTDTTELAASTDDTVVSEDATPIDTTRTDPSESGPKRLPDHIRKRLTQDSQEAAKDALKRLFGGR</sequence>
<dbReference type="AlphaFoldDB" id="A0A2G1W9P1"/>
<feature type="domain" description="FHA" evidence="2">
    <location>
        <begin position="34"/>
        <end position="83"/>
    </location>
</feature>
<evidence type="ECO:0000256" key="1">
    <source>
        <dbReference type="SAM" id="MobiDB-lite"/>
    </source>
</evidence>
<feature type="region of interest" description="Disordered" evidence="1">
    <location>
        <begin position="144"/>
        <end position="241"/>
    </location>
</feature>
<dbReference type="InterPro" id="IPR008984">
    <property type="entry name" value="SMAD_FHA_dom_sf"/>
</dbReference>
<feature type="compositionally biased region" description="Basic and acidic residues" evidence="1">
    <location>
        <begin position="214"/>
        <end position="229"/>
    </location>
</feature>
<keyword evidence="4" id="KW-1185">Reference proteome</keyword>
<dbReference type="SMART" id="SM00240">
    <property type="entry name" value="FHA"/>
    <property type="match status" value="1"/>
</dbReference>
<dbReference type="InterPro" id="IPR050923">
    <property type="entry name" value="Cell_Proc_Reg/RNA_Proc"/>
</dbReference>
<evidence type="ECO:0000259" key="2">
    <source>
        <dbReference type="PROSITE" id="PS50006"/>
    </source>
</evidence>
<dbReference type="Proteomes" id="UP000225740">
    <property type="component" value="Unassembled WGS sequence"/>
</dbReference>
<dbReference type="InterPro" id="IPR000253">
    <property type="entry name" value="FHA_dom"/>
</dbReference>
<feature type="compositionally biased region" description="Basic and acidic residues" evidence="1">
    <location>
        <begin position="147"/>
        <end position="158"/>
    </location>
</feature>
<evidence type="ECO:0000313" key="3">
    <source>
        <dbReference type="EMBL" id="PHQ35369.1"/>
    </source>
</evidence>
<organism evidence="3 4">
    <name type="scientific">Rhodopirellula bahusiensis</name>
    <dbReference type="NCBI Taxonomy" id="2014065"/>
    <lineage>
        <taxon>Bacteria</taxon>
        <taxon>Pseudomonadati</taxon>
        <taxon>Planctomycetota</taxon>
        <taxon>Planctomycetia</taxon>
        <taxon>Pirellulales</taxon>
        <taxon>Pirellulaceae</taxon>
        <taxon>Rhodopirellula</taxon>
    </lineage>
</organism>
<dbReference type="SUPFAM" id="SSF49879">
    <property type="entry name" value="SMAD/FHA domain"/>
    <property type="match status" value="1"/>
</dbReference>
<dbReference type="RefSeq" id="WP_099260579.1">
    <property type="nucleotide sequence ID" value="NZ_NIZW01000007.1"/>
</dbReference>
<reference evidence="3 4" key="1">
    <citation type="submission" date="2017-06" db="EMBL/GenBank/DDBJ databases">
        <title>Description of Rhodopirellula bahusiensis sp. nov.</title>
        <authorList>
            <person name="Kizina J."/>
            <person name="Harder J."/>
        </authorList>
    </citation>
    <scope>NUCLEOTIDE SEQUENCE [LARGE SCALE GENOMIC DNA]</scope>
    <source>
        <strain evidence="3 4">SWK21</strain>
    </source>
</reference>
<proteinExistence type="predicted"/>
<comment type="caution">
    <text evidence="3">The sequence shown here is derived from an EMBL/GenBank/DDBJ whole genome shotgun (WGS) entry which is preliminary data.</text>
</comment>
<dbReference type="PANTHER" id="PTHR23308">
    <property type="entry name" value="NUCLEAR INHIBITOR OF PROTEIN PHOSPHATASE-1"/>
    <property type="match status" value="1"/>
</dbReference>
<evidence type="ECO:0000313" key="4">
    <source>
        <dbReference type="Proteomes" id="UP000225740"/>
    </source>
</evidence>